<dbReference type="RefSeq" id="XP_003857705.1">
    <property type="nucleotide sequence ID" value="XM_003857657.1"/>
</dbReference>
<reference evidence="2 3" key="1">
    <citation type="journal article" date="2011" name="PLoS Genet.">
        <title>Finished genome of the fungal wheat pathogen Mycosphaerella graminicola reveals dispensome structure, chromosome plasticity, and stealth pathogenesis.</title>
        <authorList>
            <person name="Goodwin S.B."/>
            <person name="Ben M'barek S."/>
            <person name="Dhillon B."/>
            <person name="Wittenberg A.H.J."/>
            <person name="Crane C.F."/>
            <person name="Hane J.K."/>
            <person name="Foster A.J."/>
            <person name="Van der Lee T.A.J."/>
            <person name="Grimwood J."/>
            <person name="Aerts A."/>
            <person name="Antoniw J."/>
            <person name="Bailey A."/>
            <person name="Bluhm B."/>
            <person name="Bowler J."/>
            <person name="Bristow J."/>
            <person name="van der Burgt A."/>
            <person name="Canto-Canche B."/>
            <person name="Churchill A.C.L."/>
            <person name="Conde-Ferraez L."/>
            <person name="Cools H.J."/>
            <person name="Coutinho P.M."/>
            <person name="Csukai M."/>
            <person name="Dehal P."/>
            <person name="De Wit P."/>
            <person name="Donzelli B."/>
            <person name="van de Geest H.C."/>
            <person name="van Ham R.C.H.J."/>
            <person name="Hammond-Kosack K.E."/>
            <person name="Henrissat B."/>
            <person name="Kilian A."/>
            <person name="Kobayashi A.K."/>
            <person name="Koopmann E."/>
            <person name="Kourmpetis Y."/>
            <person name="Kuzniar A."/>
            <person name="Lindquist E."/>
            <person name="Lombard V."/>
            <person name="Maliepaard C."/>
            <person name="Martins N."/>
            <person name="Mehrabi R."/>
            <person name="Nap J.P.H."/>
            <person name="Ponomarenko A."/>
            <person name="Rudd J.J."/>
            <person name="Salamov A."/>
            <person name="Schmutz J."/>
            <person name="Schouten H.J."/>
            <person name="Shapiro H."/>
            <person name="Stergiopoulos I."/>
            <person name="Torriani S.F.F."/>
            <person name="Tu H."/>
            <person name="de Vries R.P."/>
            <person name="Waalwijk C."/>
            <person name="Ware S.B."/>
            <person name="Wiebenga A."/>
            <person name="Zwiers L.-H."/>
            <person name="Oliver R.P."/>
            <person name="Grigoriev I.V."/>
            <person name="Kema G.H.J."/>
        </authorList>
    </citation>
    <scope>NUCLEOTIDE SEQUENCE [LARGE SCALE GENOMIC DNA]</scope>
    <source>
        <strain evidence="3">CBS 115943 / IPO323</strain>
    </source>
</reference>
<keyword evidence="3" id="KW-1185">Reference proteome</keyword>
<proteinExistence type="predicted"/>
<organism evidence="2 3">
    <name type="scientific">Zymoseptoria tritici (strain CBS 115943 / IPO323)</name>
    <name type="common">Speckled leaf blotch fungus</name>
    <name type="synonym">Septoria tritici</name>
    <dbReference type="NCBI Taxonomy" id="336722"/>
    <lineage>
        <taxon>Eukaryota</taxon>
        <taxon>Fungi</taxon>
        <taxon>Dikarya</taxon>
        <taxon>Ascomycota</taxon>
        <taxon>Pezizomycotina</taxon>
        <taxon>Dothideomycetes</taxon>
        <taxon>Dothideomycetidae</taxon>
        <taxon>Mycosphaerellales</taxon>
        <taxon>Mycosphaerellaceae</taxon>
        <taxon>Zymoseptoria</taxon>
    </lineage>
</organism>
<dbReference type="STRING" id="336722.F9WZL7"/>
<accession>F9WZL7</accession>
<evidence type="ECO:0000256" key="1">
    <source>
        <dbReference type="SAM" id="MobiDB-lite"/>
    </source>
</evidence>
<dbReference type="KEGG" id="ztr:MYCGRDRAFT_78133"/>
<dbReference type="AlphaFoldDB" id="F9WZL7"/>
<feature type="compositionally biased region" description="Basic and acidic residues" evidence="1">
    <location>
        <begin position="71"/>
        <end position="95"/>
    </location>
</feature>
<gene>
    <name evidence="2" type="ORF">MYCGRDRAFT_78133</name>
</gene>
<dbReference type="EMBL" id="CM001196">
    <property type="protein sequence ID" value="EGP92681.1"/>
    <property type="molecule type" value="Genomic_DNA"/>
</dbReference>
<feature type="region of interest" description="Disordered" evidence="1">
    <location>
        <begin position="1"/>
        <end position="145"/>
    </location>
</feature>
<feature type="compositionally biased region" description="Acidic residues" evidence="1">
    <location>
        <begin position="37"/>
        <end position="48"/>
    </location>
</feature>
<name>F9WZL7_ZYMTI</name>
<evidence type="ECO:0000313" key="3">
    <source>
        <dbReference type="Proteomes" id="UP000008062"/>
    </source>
</evidence>
<sequence>MKEPVVETAEEPVEAESISTPAETPAEVANAACDEAKEGEDEPPNTDPADDHDTSGDGGSQAEEATQPLDADSKDSTADDSGDHTQHQDSEDKPDASAVPEVAKESEESPPDSAIDLSADAAWEDKEVEGESTHQSEEQSDEAAS</sequence>
<dbReference type="Proteomes" id="UP000008062">
    <property type="component" value="Chromosome 1"/>
</dbReference>
<dbReference type="GeneID" id="13403873"/>
<feature type="compositionally biased region" description="Basic and acidic residues" evidence="1">
    <location>
        <begin position="123"/>
        <end position="137"/>
    </location>
</feature>
<evidence type="ECO:0000313" key="2">
    <source>
        <dbReference type="EMBL" id="EGP92681.1"/>
    </source>
</evidence>
<dbReference type="HOGENOM" id="CLU_1791579_0_0_1"/>
<protein>
    <submittedName>
        <fullName evidence="2">Uncharacterized protein</fullName>
    </submittedName>
</protein>
<feature type="non-terminal residue" evidence="2">
    <location>
        <position position="145"/>
    </location>
</feature>
<dbReference type="InParanoid" id="F9WZL7"/>